<keyword evidence="3" id="KW-0813">Transport</keyword>
<dbReference type="PANTHER" id="PTHR34584:SF1">
    <property type="entry name" value="NA(+)_H(+) ANTIPORTER SUBUNIT E1"/>
    <property type="match status" value="1"/>
</dbReference>
<keyword evidence="4" id="KW-1003">Cell membrane</keyword>
<feature type="transmembrane region" description="Helical" evidence="8">
    <location>
        <begin position="36"/>
        <end position="55"/>
    </location>
</feature>
<dbReference type="EMBL" id="FQZO01000001">
    <property type="protein sequence ID" value="SHI61062.1"/>
    <property type="molecule type" value="Genomic_DNA"/>
</dbReference>
<sequence>MKKLYSILTTALFCMLFWIIFVLQDINLLKLDSQEVITGIIVSLIVAYFTHRSFIKEDPFWMLNFKRLGSLIAFIPIYAYELYKANWDVAKRALSPKLNINPGIVKIETEVESEYGLAMLANCITLTPGTITMDIVEEEGKNYMYIHWIDVAATEIKEASNTIKGAFEPWVRRIFK</sequence>
<name>A0A1M6CJ54_9CLOT</name>
<organism evidence="9 10">
    <name type="scientific">Clostridium amylolyticum</name>
    <dbReference type="NCBI Taxonomy" id="1121298"/>
    <lineage>
        <taxon>Bacteria</taxon>
        <taxon>Bacillati</taxon>
        <taxon>Bacillota</taxon>
        <taxon>Clostridia</taxon>
        <taxon>Eubacteriales</taxon>
        <taxon>Clostridiaceae</taxon>
        <taxon>Clostridium</taxon>
    </lineage>
</organism>
<feature type="transmembrane region" description="Helical" evidence="8">
    <location>
        <begin position="67"/>
        <end position="83"/>
    </location>
</feature>
<dbReference type="PIRSF" id="PIRSF019239">
    <property type="entry name" value="MrpE"/>
    <property type="match status" value="1"/>
</dbReference>
<dbReference type="GO" id="GO:0015297">
    <property type="term" value="F:antiporter activity"/>
    <property type="evidence" value="ECO:0007669"/>
    <property type="project" value="UniProtKB-KW"/>
</dbReference>
<dbReference type="Proteomes" id="UP000184080">
    <property type="component" value="Unassembled WGS sequence"/>
</dbReference>
<evidence type="ECO:0000256" key="2">
    <source>
        <dbReference type="ARBA" id="ARBA00006228"/>
    </source>
</evidence>
<evidence type="ECO:0000256" key="1">
    <source>
        <dbReference type="ARBA" id="ARBA00004651"/>
    </source>
</evidence>
<comment type="similarity">
    <text evidence="2">Belongs to the CPA3 antiporters (TC 2.A.63) subunit E family.</text>
</comment>
<dbReference type="GO" id="GO:0005886">
    <property type="term" value="C:plasma membrane"/>
    <property type="evidence" value="ECO:0007669"/>
    <property type="project" value="UniProtKB-SubCell"/>
</dbReference>
<keyword evidence="3" id="KW-0050">Antiport</keyword>
<keyword evidence="6 8" id="KW-1133">Transmembrane helix</keyword>
<dbReference type="InterPro" id="IPR002758">
    <property type="entry name" value="Cation_antiport_E"/>
</dbReference>
<dbReference type="GO" id="GO:0008324">
    <property type="term" value="F:monoatomic cation transmembrane transporter activity"/>
    <property type="evidence" value="ECO:0007669"/>
    <property type="project" value="InterPro"/>
</dbReference>
<evidence type="ECO:0000313" key="10">
    <source>
        <dbReference type="Proteomes" id="UP000184080"/>
    </source>
</evidence>
<evidence type="ECO:0000256" key="8">
    <source>
        <dbReference type="SAM" id="Phobius"/>
    </source>
</evidence>
<dbReference type="STRING" id="1121298.SAMN05444401_1141"/>
<dbReference type="RefSeq" id="WP_242948912.1">
    <property type="nucleotide sequence ID" value="NZ_FQZO01000001.1"/>
</dbReference>
<dbReference type="PANTHER" id="PTHR34584">
    <property type="entry name" value="NA(+)/H(+) ANTIPORTER SUBUNIT E1"/>
    <property type="match status" value="1"/>
</dbReference>
<gene>
    <name evidence="9" type="ORF">SAMN05444401_1141</name>
</gene>
<evidence type="ECO:0000256" key="5">
    <source>
        <dbReference type="ARBA" id="ARBA00022692"/>
    </source>
</evidence>
<evidence type="ECO:0000256" key="6">
    <source>
        <dbReference type="ARBA" id="ARBA00022989"/>
    </source>
</evidence>
<keyword evidence="5 8" id="KW-0812">Transmembrane</keyword>
<dbReference type="AlphaFoldDB" id="A0A1M6CJ54"/>
<evidence type="ECO:0000256" key="7">
    <source>
        <dbReference type="ARBA" id="ARBA00023136"/>
    </source>
</evidence>
<evidence type="ECO:0000256" key="3">
    <source>
        <dbReference type="ARBA" id="ARBA00022449"/>
    </source>
</evidence>
<dbReference type="Pfam" id="PF01899">
    <property type="entry name" value="MNHE"/>
    <property type="match status" value="1"/>
</dbReference>
<feature type="transmembrane region" description="Helical" evidence="8">
    <location>
        <begin position="6"/>
        <end position="24"/>
    </location>
</feature>
<evidence type="ECO:0000256" key="4">
    <source>
        <dbReference type="ARBA" id="ARBA00022475"/>
    </source>
</evidence>
<proteinExistence type="inferred from homology"/>
<evidence type="ECO:0000313" key="9">
    <source>
        <dbReference type="EMBL" id="SHI61062.1"/>
    </source>
</evidence>
<keyword evidence="7 8" id="KW-0472">Membrane</keyword>
<reference evidence="9 10" key="1">
    <citation type="submission" date="2016-11" db="EMBL/GenBank/DDBJ databases">
        <authorList>
            <person name="Jaros S."/>
            <person name="Januszkiewicz K."/>
            <person name="Wedrychowicz H."/>
        </authorList>
    </citation>
    <scope>NUCLEOTIDE SEQUENCE [LARGE SCALE GENOMIC DNA]</scope>
    <source>
        <strain evidence="9 10">DSM 21864</strain>
    </source>
</reference>
<comment type="subcellular location">
    <subcellularLocation>
        <location evidence="1">Cell membrane</location>
        <topology evidence="1">Multi-pass membrane protein</topology>
    </subcellularLocation>
</comment>
<protein>
    <submittedName>
        <fullName evidence="9">Multicomponent Na+:H+ antiporter subunit E</fullName>
    </submittedName>
</protein>
<accession>A0A1M6CJ54</accession>
<keyword evidence="10" id="KW-1185">Reference proteome</keyword>